<dbReference type="AlphaFoldDB" id="A0A074YVP5"/>
<dbReference type="GeneID" id="25365662"/>
<reference evidence="1 2" key="1">
    <citation type="journal article" date="2014" name="BMC Genomics">
        <title>Genome sequencing of four Aureobasidium pullulans varieties: biotechnological potential, stress tolerance, and description of new species.</title>
        <authorList>
            <person name="Gostin Ar C."/>
            <person name="Ohm R.A."/>
            <person name="Kogej T."/>
            <person name="Sonjak S."/>
            <person name="Turk M."/>
            <person name="Zajc J."/>
            <person name="Zalar P."/>
            <person name="Grube M."/>
            <person name="Sun H."/>
            <person name="Han J."/>
            <person name="Sharma A."/>
            <person name="Chiniquy J."/>
            <person name="Ngan C.Y."/>
            <person name="Lipzen A."/>
            <person name="Barry K."/>
            <person name="Grigoriev I.V."/>
            <person name="Gunde-Cimerman N."/>
        </authorList>
    </citation>
    <scope>NUCLEOTIDE SEQUENCE [LARGE SCALE GENOMIC DNA]</scope>
    <source>
        <strain evidence="1 2">EXF-2481</strain>
    </source>
</reference>
<dbReference type="Proteomes" id="UP000030641">
    <property type="component" value="Unassembled WGS sequence"/>
</dbReference>
<organism evidence="1 2">
    <name type="scientific">Aureobasidium subglaciale (strain EXF-2481)</name>
    <name type="common">Aureobasidium pullulans var. subglaciale</name>
    <dbReference type="NCBI Taxonomy" id="1043005"/>
    <lineage>
        <taxon>Eukaryota</taxon>
        <taxon>Fungi</taxon>
        <taxon>Dikarya</taxon>
        <taxon>Ascomycota</taxon>
        <taxon>Pezizomycotina</taxon>
        <taxon>Dothideomycetes</taxon>
        <taxon>Dothideomycetidae</taxon>
        <taxon>Dothideales</taxon>
        <taxon>Saccotheciaceae</taxon>
        <taxon>Aureobasidium</taxon>
    </lineage>
</organism>
<evidence type="ECO:0000313" key="2">
    <source>
        <dbReference type="Proteomes" id="UP000030641"/>
    </source>
</evidence>
<dbReference type="InParanoid" id="A0A074YVP5"/>
<proteinExistence type="predicted"/>
<gene>
    <name evidence="1" type="ORF">AUEXF2481DRAFT_36745</name>
</gene>
<evidence type="ECO:0000313" key="1">
    <source>
        <dbReference type="EMBL" id="KEQ98232.1"/>
    </source>
</evidence>
<name>A0A074YVP5_AURSE</name>
<keyword evidence="2" id="KW-1185">Reference proteome</keyword>
<sequence>MGMNNCFTFLLSWDASVYGHKPWSHDMAGKAKYFSCCFTIPQQIRKKQFDPSCLNSHDCDLVSSDNVELQYAFQTLCCSTLR</sequence>
<accession>A0A074YVP5</accession>
<protein>
    <submittedName>
        <fullName evidence="1">Uncharacterized protein</fullName>
    </submittedName>
</protein>
<dbReference type="RefSeq" id="XP_013346820.1">
    <property type="nucleotide sequence ID" value="XM_013491366.1"/>
</dbReference>
<dbReference type="HOGENOM" id="CLU_2557915_0_0_1"/>
<dbReference type="EMBL" id="KL584752">
    <property type="protein sequence ID" value="KEQ98232.1"/>
    <property type="molecule type" value="Genomic_DNA"/>
</dbReference>